<evidence type="ECO:0000313" key="2">
    <source>
        <dbReference type="Proteomes" id="UP001431019"/>
    </source>
</evidence>
<dbReference type="Pfam" id="PF05638">
    <property type="entry name" value="T6SS_HCP"/>
    <property type="match status" value="1"/>
</dbReference>
<dbReference type="Gene3D" id="2.30.110.20">
    <property type="entry name" value="Hcp1-like"/>
    <property type="match status" value="1"/>
</dbReference>
<dbReference type="InterPro" id="IPR008514">
    <property type="entry name" value="T6SS_Hcp"/>
</dbReference>
<dbReference type="RefSeq" id="WP_230508823.1">
    <property type="nucleotide sequence ID" value="NZ_JAJITD010000003.1"/>
</dbReference>
<reference evidence="1 2" key="1">
    <citation type="submission" date="2021-11" db="EMBL/GenBank/DDBJ databases">
        <authorList>
            <person name="Oh E.-T."/>
            <person name="Kim S.-B."/>
        </authorList>
    </citation>
    <scope>NUCLEOTIDE SEQUENCE [LARGE SCALE GENOMIC DNA]</scope>
    <source>
        <strain evidence="1 2">MMS20-SJTR3</strain>
    </source>
</reference>
<protein>
    <submittedName>
        <fullName evidence="1">Type VI secretion system tube protein Hcp</fullName>
    </submittedName>
</protein>
<gene>
    <name evidence="1" type="ORF">LJ656_08505</name>
</gene>
<accession>A0ABS8JRX4</accession>
<sequence>MPIPAHMWLKDDGGADILGSSSVQDRQGSIEIISFGHGVNLPVDAANGKITGARAHSPIALEKEFDRATPYLYKAVATGQTLQSVALPRRQYQIHRFME</sequence>
<dbReference type="Proteomes" id="UP001431019">
    <property type="component" value="Unassembled WGS sequence"/>
</dbReference>
<comment type="caution">
    <text evidence="1">The sequence shown here is derived from an EMBL/GenBank/DDBJ whole genome shotgun (WGS) entry which is preliminary data.</text>
</comment>
<dbReference type="SUPFAM" id="SSF141452">
    <property type="entry name" value="Hcp1-like"/>
    <property type="match status" value="1"/>
</dbReference>
<proteinExistence type="predicted"/>
<dbReference type="EMBL" id="JAJITD010000003">
    <property type="protein sequence ID" value="MCC8392627.1"/>
    <property type="molecule type" value="Genomic_DNA"/>
</dbReference>
<evidence type="ECO:0000313" key="1">
    <source>
        <dbReference type="EMBL" id="MCC8392627.1"/>
    </source>
</evidence>
<dbReference type="InterPro" id="IPR036624">
    <property type="entry name" value="Hcp1-lik_sf"/>
</dbReference>
<keyword evidence="2" id="KW-1185">Reference proteome</keyword>
<name>A0ABS8JRX4_9BURK</name>
<organism evidence="1 2">
    <name type="scientific">Paraburkholderia sejongensis</name>
    <dbReference type="NCBI Taxonomy" id="2886946"/>
    <lineage>
        <taxon>Bacteria</taxon>
        <taxon>Pseudomonadati</taxon>
        <taxon>Pseudomonadota</taxon>
        <taxon>Betaproteobacteria</taxon>
        <taxon>Burkholderiales</taxon>
        <taxon>Burkholderiaceae</taxon>
        <taxon>Paraburkholderia</taxon>
    </lineage>
</organism>
<dbReference type="NCBIfam" id="TIGR03344">
    <property type="entry name" value="VI_effect_Hcp1"/>
    <property type="match status" value="1"/>
</dbReference>